<dbReference type="InterPro" id="IPR036390">
    <property type="entry name" value="WH_DNA-bd_sf"/>
</dbReference>
<dbReference type="PANTHER" id="PTHR43537">
    <property type="entry name" value="TRANSCRIPTIONAL REGULATOR, GNTR FAMILY"/>
    <property type="match status" value="1"/>
</dbReference>
<dbReference type="GO" id="GO:0003700">
    <property type="term" value="F:DNA-binding transcription factor activity"/>
    <property type="evidence" value="ECO:0007669"/>
    <property type="project" value="InterPro"/>
</dbReference>
<dbReference type="Proteomes" id="UP000234341">
    <property type="component" value="Unassembled WGS sequence"/>
</dbReference>
<dbReference type="InterPro" id="IPR011711">
    <property type="entry name" value="GntR_C"/>
</dbReference>
<dbReference type="OrthoDB" id="9799812at2"/>
<reference evidence="5 6" key="1">
    <citation type="submission" date="2017-12" db="EMBL/GenBank/DDBJ databases">
        <title>Genome sequence of the active heterotrophic nitrifier-denitrifier, Cupriavidus pauculus UM1.</title>
        <authorList>
            <person name="Putonti C."/>
            <person name="Castignetti D."/>
        </authorList>
    </citation>
    <scope>NUCLEOTIDE SEQUENCE [LARGE SCALE GENOMIC DNA]</scope>
    <source>
        <strain evidence="5 6">UM1</strain>
    </source>
</reference>
<gene>
    <name evidence="5" type="ORF">CYJ10_11395</name>
</gene>
<dbReference type="PANTHER" id="PTHR43537:SF5">
    <property type="entry name" value="UXU OPERON TRANSCRIPTIONAL REGULATOR"/>
    <property type="match status" value="1"/>
</dbReference>
<dbReference type="CDD" id="cd07377">
    <property type="entry name" value="WHTH_GntR"/>
    <property type="match status" value="1"/>
</dbReference>
<evidence type="ECO:0000313" key="5">
    <source>
        <dbReference type="EMBL" id="PLQ00260.1"/>
    </source>
</evidence>
<dbReference type="InterPro" id="IPR008920">
    <property type="entry name" value="TF_FadR/GntR_C"/>
</dbReference>
<proteinExistence type="predicted"/>
<feature type="domain" description="HTH gntR-type" evidence="4">
    <location>
        <begin position="23"/>
        <end position="90"/>
    </location>
</feature>
<dbReference type="Gene3D" id="1.20.120.530">
    <property type="entry name" value="GntR ligand-binding domain-like"/>
    <property type="match status" value="1"/>
</dbReference>
<evidence type="ECO:0000256" key="3">
    <source>
        <dbReference type="ARBA" id="ARBA00023163"/>
    </source>
</evidence>
<dbReference type="AlphaFoldDB" id="A0A2N5CDE6"/>
<dbReference type="RefSeq" id="WP_101681630.1">
    <property type="nucleotide sequence ID" value="NZ_PJRP01000004.1"/>
</dbReference>
<accession>A0A2N5CDE6</accession>
<dbReference type="InterPro" id="IPR036388">
    <property type="entry name" value="WH-like_DNA-bd_sf"/>
</dbReference>
<dbReference type="SMART" id="SM00345">
    <property type="entry name" value="HTH_GNTR"/>
    <property type="match status" value="1"/>
</dbReference>
<dbReference type="SUPFAM" id="SSF46785">
    <property type="entry name" value="Winged helix' DNA-binding domain"/>
    <property type="match status" value="1"/>
</dbReference>
<dbReference type="GO" id="GO:0003677">
    <property type="term" value="F:DNA binding"/>
    <property type="evidence" value="ECO:0007669"/>
    <property type="project" value="UniProtKB-KW"/>
</dbReference>
<dbReference type="InterPro" id="IPR000524">
    <property type="entry name" value="Tscrpt_reg_HTH_GntR"/>
</dbReference>
<evidence type="ECO:0000313" key="6">
    <source>
        <dbReference type="Proteomes" id="UP000234341"/>
    </source>
</evidence>
<dbReference type="Pfam" id="PF00392">
    <property type="entry name" value="GntR"/>
    <property type="match status" value="1"/>
</dbReference>
<comment type="caution">
    <text evidence="5">The sequence shown here is derived from an EMBL/GenBank/DDBJ whole genome shotgun (WGS) entry which is preliminary data.</text>
</comment>
<dbReference type="PROSITE" id="PS50949">
    <property type="entry name" value="HTH_GNTR"/>
    <property type="match status" value="1"/>
</dbReference>
<dbReference type="EMBL" id="PJRP01000004">
    <property type="protein sequence ID" value="PLQ00260.1"/>
    <property type="molecule type" value="Genomic_DNA"/>
</dbReference>
<evidence type="ECO:0000256" key="2">
    <source>
        <dbReference type="ARBA" id="ARBA00023125"/>
    </source>
</evidence>
<dbReference type="Pfam" id="PF07729">
    <property type="entry name" value="FCD"/>
    <property type="match status" value="1"/>
</dbReference>
<name>A0A2N5CDE6_9BURK</name>
<dbReference type="Gene3D" id="1.10.10.10">
    <property type="entry name" value="Winged helix-like DNA-binding domain superfamily/Winged helix DNA-binding domain"/>
    <property type="match status" value="1"/>
</dbReference>
<dbReference type="SUPFAM" id="SSF48008">
    <property type="entry name" value="GntR ligand-binding domain-like"/>
    <property type="match status" value="1"/>
</dbReference>
<sequence>MTTTEATEPKSGVAQSRKRQRPLTAYQFALQTLREEILQGRLKAGERLRQDELAERIGVSTTPIREALRTLVSEGLASFDTHRGAVVRGLTLEDVREIYRLRMVLEPMLVESAILHTPPELLRRAEELHAMMLDTVDVVAWTEFNRQFHAVLFESQEETRLANFVKTLRDAATPYIALSLFMRPEHIAASNLEHAEILDHYRQKDVQRAKQHEVEHLGATLKIIVEAIEKADNGHPPSSE</sequence>
<evidence type="ECO:0000259" key="4">
    <source>
        <dbReference type="PROSITE" id="PS50949"/>
    </source>
</evidence>
<evidence type="ECO:0000256" key="1">
    <source>
        <dbReference type="ARBA" id="ARBA00023015"/>
    </source>
</evidence>
<organism evidence="5 6">
    <name type="scientific">Cupriavidus pauculus</name>
    <dbReference type="NCBI Taxonomy" id="82633"/>
    <lineage>
        <taxon>Bacteria</taxon>
        <taxon>Pseudomonadati</taxon>
        <taxon>Pseudomonadota</taxon>
        <taxon>Betaproteobacteria</taxon>
        <taxon>Burkholderiales</taxon>
        <taxon>Burkholderiaceae</taxon>
        <taxon>Cupriavidus</taxon>
    </lineage>
</organism>
<keyword evidence="1" id="KW-0805">Transcription regulation</keyword>
<protein>
    <submittedName>
        <fullName evidence="5">GntR family transcriptional regulator</fullName>
    </submittedName>
</protein>
<dbReference type="SMART" id="SM00895">
    <property type="entry name" value="FCD"/>
    <property type="match status" value="1"/>
</dbReference>
<keyword evidence="3" id="KW-0804">Transcription</keyword>
<keyword evidence="2" id="KW-0238">DNA-binding</keyword>